<sequence>MQIIKLKKITVVLVVILILGQSLVCSAKGDDISLNFKGIELQDAFRALADIANMNLITDNSVTGRITVHLEKISFLEAVELLAKTNGLAYKVINNTVVVATPNKLKQGFGSRATYVFKLENATPTEIKEVLDSMIKDSLIKVDQRTSSLVVTAYKNQIPKIKKLIDRLDQAKKQVALQARIEEVSWNKLEELGVNWSLNNFTVKPEGEGIINIRDLGMGIKYRKFLKILENKGQASVLANPQITTVAGKEASITIGDQVPIAQTNADGETKVEFKNVGINLKITPQVVSDKQVFIQVNFKVSVVNGYDDTGKYPIISTREVKTNIRVPTGRTIAIGGLIKEKEIRSLAKVPLLGDIPILGKLFQSSRTEKKKKELIIFITPKIITNDIKHQVETNSFKYQVQKGDTLLTVSELFNISFTKIMSVNNQPGFPQLKVGDKLKIPVRKDHYYLVKAGDTLKQIAKEYHINLKRMRQINNLNSLQNKEKMKLVLPVKVKAEDRAIGIKKD</sequence>
<dbReference type="PRINTS" id="PR00811">
    <property type="entry name" value="BCTERIALGSPD"/>
</dbReference>
<dbReference type="Pfam" id="PF03958">
    <property type="entry name" value="Secretin_N"/>
    <property type="match status" value="1"/>
</dbReference>
<dbReference type="GO" id="GO:0015627">
    <property type="term" value="C:type II protein secretion system complex"/>
    <property type="evidence" value="ECO:0007669"/>
    <property type="project" value="TreeGrafter"/>
</dbReference>
<dbReference type="CDD" id="cd00118">
    <property type="entry name" value="LysM"/>
    <property type="match status" value="2"/>
</dbReference>
<dbReference type="Proteomes" id="UP000010880">
    <property type="component" value="Chromosome"/>
</dbReference>
<dbReference type="EMBL" id="CP003359">
    <property type="protein sequence ID" value="AGB41715.1"/>
    <property type="molecule type" value="Genomic_DNA"/>
</dbReference>
<dbReference type="HOGENOM" id="CLU_006756_2_4_9"/>
<keyword evidence="4" id="KW-0472">Membrane</keyword>
<evidence type="ECO:0000313" key="9">
    <source>
        <dbReference type="EMBL" id="AGB41715.1"/>
    </source>
</evidence>
<dbReference type="eggNOG" id="COG1388">
    <property type="taxonomic scope" value="Bacteria"/>
</dbReference>
<dbReference type="SMART" id="SM00257">
    <property type="entry name" value="LysM"/>
    <property type="match status" value="2"/>
</dbReference>
<keyword evidence="3" id="KW-0732">Signal</keyword>
<dbReference type="InterPro" id="IPR004846">
    <property type="entry name" value="T2SS/T3SS_dom"/>
</dbReference>
<dbReference type="AlphaFoldDB" id="L0KB03"/>
<accession>L0KB03</accession>
<dbReference type="InterPro" id="IPR011662">
    <property type="entry name" value="Secretin/TonB_short_N"/>
</dbReference>
<dbReference type="Gene3D" id="3.30.1370.130">
    <property type="match status" value="1"/>
</dbReference>
<evidence type="ECO:0000256" key="5">
    <source>
        <dbReference type="ARBA" id="ARBA00023237"/>
    </source>
</evidence>
<evidence type="ECO:0000259" key="8">
    <source>
        <dbReference type="PROSITE" id="PS51782"/>
    </source>
</evidence>
<dbReference type="InterPro" id="IPR036779">
    <property type="entry name" value="LysM_dom_sf"/>
</dbReference>
<evidence type="ECO:0000256" key="1">
    <source>
        <dbReference type="ARBA" id="ARBA00004370"/>
    </source>
</evidence>
<dbReference type="KEGG" id="hhl:Halha_1779"/>
<reference evidence="10" key="1">
    <citation type="submission" date="2012-02" db="EMBL/GenBank/DDBJ databases">
        <title>The complete genome of Halobacteroides halobius DSM 5150.</title>
        <authorList>
            <person name="Lucas S."/>
            <person name="Copeland A."/>
            <person name="Lapidus A."/>
            <person name="Glavina del Rio T."/>
            <person name="Dalin E."/>
            <person name="Tice H."/>
            <person name="Bruce D."/>
            <person name="Goodwin L."/>
            <person name="Pitluck S."/>
            <person name="Peters L."/>
            <person name="Mikhailova N."/>
            <person name="Gu W."/>
            <person name="Kyrpides N."/>
            <person name="Mavromatis K."/>
            <person name="Ivanova N."/>
            <person name="Brettin T."/>
            <person name="Detter J.C."/>
            <person name="Han C."/>
            <person name="Larimer F."/>
            <person name="Land M."/>
            <person name="Hauser L."/>
            <person name="Markowitz V."/>
            <person name="Cheng J.-F."/>
            <person name="Hugenholtz P."/>
            <person name="Woyke T."/>
            <person name="Wu D."/>
            <person name="Tindall B."/>
            <person name="Pomrenke H."/>
            <person name="Brambilla E."/>
            <person name="Klenk H.-P."/>
            <person name="Eisen J.A."/>
        </authorList>
    </citation>
    <scope>NUCLEOTIDE SEQUENCE [LARGE SCALE GENOMIC DNA]</scope>
    <source>
        <strain evidence="10">ATCC 35273 / DSM 5150 / MD-1</strain>
    </source>
</reference>
<dbReference type="SUPFAM" id="SSF54106">
    <property type="entry name" value="LysM domain"/>
    <property type="match status" value="2"/>
</dbReference>
<dbReference type="SMART" id="SM00965">
    <property type="entry name" value="STN"/>
    <property type="match status" value="1"/>
</dbReference>
<dbReference type="GO" id="GO:0009279">
    <property type="term" value="C:cell outer membrane"/>
    <property type="evidence" value="ECO:0007669"/>
    <property type="project" value="UniProtKB-SubCell"/>
</dbReference>
<proteinExistence type="inferred from homology"/>
<dbReference type="STRING" id="748449.Halha_1779"/>
<dbReference type="eggNOG" id="COG4796">
    <property type="taxonomic scope" value="Bacteria"/>
</dbReference>
<keyword evidence="5" id="KW-0998">Cell outer membrane</keyword>
<dbReference type="InterPro" id="IPR038591">
    <property type="entry name" value="NolW-like_sf"/>
</dbReference>
<dbReference type="InterPro" id="IPR005644">
    <property type="entry name" value="NolW-like"/>
</dbReference>
<evidence type="ECO:0000256" key="3">
    <source>
        <dbReference type="ARBA" id="ARBA00022729"/>
    </source>
</evidence>
<feature type="domain" description="LysM" evidence="8">
    <location>
        <begin position="397"/>
        <end position="441"/>
    </location>
</feature>
<evidence type="ECO:0000256" key="2">
    <source>
        <dbReference type="ARBA" id="ARBA00022448"/>
    </source>
</evidence>
<protein>
    <submittedName>
        <fullName evidence="9">Type II secretory pathway, component PulD</fullName>
    </submittedName>
</protein>
<dbReference type="InterPro" id="IPR001775">
    <property type="entry name" value="GspD/PilQ"/>
</dbReference>
<evidence type="ECO:0000256" key="4">
    <source>
        <dbReference type="ARBA" id="ARBA00023136"/>
    </source>
</evidence>
<dbReference type="Pfam" id="PF01476">
    <property type="entry name" value="LysM"/>
    <property type="match status" value="2"/>
</dbReference>
<evidence type="ECO:0000256" key="7">
    <source>
        <dbReference type="RuleBase" id="RU004004"/>
    </source>
</evidence>
<keyword evidence="2 7" id="KW-0813">Transport</keyword>
<feature type="domain" description="LysM" evidence="8">
    <location>
        <begin position="447"/>
        <end position="492"/>
    </location>
</feature>
<gene>
    <name evidence="9" type="ordered locus">Halha_1779</name>
</gene>
<dbReference type="Gene3D" id="3.10.350.10">
    <property type="entry name" value="LysM domain"/>
    <property type="match status" value="2"/>
</dbReference>
<organism evidence="9 10">
    <name type="scientific">Halobacteroides halobius (strain ATCC 35273 / DSM 5150 / MD-1)</name>
    <dbReference type="NCBI Taxonomy" id="748449"/>
    <lineage>
        <taxon>Bacteria</taxon>
        <taxon>Bacillati</taxon>
        <taxon>Bacillota</taxon>
        <taxon>Clostridia</taxon>
        <taxon>Halanaerobiales</taxon>
        <taxon>Halobacteroidaceae</taxon>
        <taxon>Halobacteroides</taxon>
    </lineage>
</organism>
<dbReference type="InterPro" id="IPR018392">
    <property type="entry name" value="LysM"/>
</dbReference>
<dbReference type="GO" id="GO:0009306">
    <property type="term" value="P:protein secretion"/>
    <property type="evidence" value="ECO:0007669"/>
    <property type="project" value="InterPro"/>
</dbReference>
<keyword evidence="10" id="KW-1185">Reference proteome</keyword>
<evidence type="ECO:0000313" key="10">
    <source>
        <dbReference type="Proteomes" id="UP000010880"/>
    </source>
</evidence>
<name>L0KB03_HALHC</name>
<evidence type="ECO:0000256" key="6">
    <source>
        <dbReference type="RuleBase" id="RU004003"/>
    </source>
</evidence>
<dbReference type="InterPro" id="IPR050810">
    <property type="entry name" value="Bact_Secretion_Sys_Channel"/>
</dbReference>
<dbReference type="Gene3D" id="3.30.1370.120">
    <property type="match status" value="1"/>
</dbReference>
<comment type="subcellular location">
    <subcellularLocation>
        <location evidence="7">Cell outer membrane</location>
    </subcellularLocation>
    <subcellularLocation>
        <location evidence="1">Membrane</location>
    </subcellularLocation>
</comment>
<comment type="similarity">
    <text evidence="6">Belongs to the bacterial secretin family.</text>
</comment>
<dbReference type="PANTHER" id="PTHR30332:SF24">
    <property type="entry name" value="SECRETIN GSPD-RELATED"/>
    <property type="match status" value="1"/>
</dbReference>
<dbReference type="PANTHER" id="PTHR30332">
    <property type="entry name" value="PROBABLE GENERAL SECRETION PATHWAY PROTEIN D"/>
    <property type="match status" value="1"/>
</dbReference>
<dbReference type="PROSITE" id="PS51782">
    <property type="entry name" value="LYSM"/>
    <property type="match status" value="2"/>
</dbReference>
<dbReference type="Pfam" id="PF00263">
    <property type="entry name" value="Secretin"/>
    <property type="match status" value="1"/>
</dbReference>